<evidence type="ECO:0000313" key="1">
    <source>
        <dbReference type="EMBL" id="KAK0734133.1"/>
    </source>
</evidence>
<organism evidence="1 2">
    <name type="scientific">Lasiosphaeria miniovina</name>
    <dbReference type="NCBI Taxonomy" id="1954250"/>
    <lineage>
        <taxon>Eukaryota</taxon>
        <taxon>Fungi</taxon>
        <taxon>Dikarya</taxon>
        <taxon>Ascomycota</taxon>
        <taxon>Pezizomycotina</taxon>
        <taxon>Sordariomycetes</taxon>
        <taxon>Sordariomycetidae</taxon>
        <taxon>Sordariales</taxon>
        <taxon>Lasiosphaeriaceae</taxon>
        <taxon>Lasiosphaeria</taxon>
    </lineage>
</organism>
<accession>A0AA40EG73</accession>
<sequence>MVYLSCVPSTGKSEADESLWIFDSIRADTTSLPVQLLLNTLQSTSSLIYEQTAKQAIFSSVCMEKGKKTPRRASGKWGKYVVAIRPRHLHFVGTPIRHRRPAELPEPILSLHPALAYIYGKQQSGAWVWAVIGSRRGFVKGKSTGDVTSLSVNLSSAVAATPAQIINFSFHYRWTNYVLCGGSRRIHCVAVLCLICYMRCVVSKPLAVRLLRY</sequence>
<keyword evidence="2" id="KW-1185">Reference proteome</keyword>
<protein>
    <submittedName>
        <fullName evidence="1">Uncharacterized protein</fullName>
    </submittedName>
</protein>
<comment type="caution">
    <text evidence="1">The sequence shown here is derived from an EMBL/GenBank/DDBJ whole genome shotgun (WGS) entry which is preliminary data.</text>
</comment>
<dbReference type="EMBL" id="JAUIRO010000001">
    <property type="protein sequence ID" value="KAK0734133.1"/>
    <property type="molecule type" value="Genomic_DNA"/>
</dbReference>
<evidence type="ECO:0000313" key="2">
    <source>
        <dbReference type="Proteomes" id="UP001172101"/>
    </source>
</evidence>
<name>A0AA40EG73_9PEZI</name>
<dbReference type="Proteomes" id="UP001172101">
    <property type="component" value="Unassembled WGS sequence"/>
</dbReference>
<proteinExistence type="predicted"/>
<gene>
    <name evidence="1" type="ORF">B0T26DRAFT_56113</name>
</gene>
<reference evidence="1" key="1">
    <citation type="submission" date="2023-06" db="EMBL/GenBank/DDBJ databases">
        <title>Genome-scale phylogeny and comparative genomics of the fungal order Sordariales.</title>
        <authorList>
            <consortium name="Lawrence Berkeley National Laboratory"/>
            <person name="Hensen N."/>
            <person name="Bonometti L."/>
            <person name="Westerberg I."/>
            <person name="Brannstrom I.O."/>
            <person name="Guillou S."/>
            <person name="Cros-Aarteil S."/>
            <person name="Calhoun S."/>
            <person name="Haridas S."/>
            <person name="Kuo A."/>
            <person name="Mondo S."/>
            <person name="Pangilinan J."/>
            <person name="Riley R."/>
            <person name="LaButti K."/>
            <person name="Andreopoulos B."/>
            <person name="Lipzen A."/>
            <person name="Chen C."/>
            <person name="Yanf M."/>
            <person name="Daum C."/>
            <person name="Ng V."/>
            <person name="Clum A."/>
            <person name="Steindorff A."/>
            <person name="Ohm R."/>
            <person name="Martin F."/>
            <person name="Silar P."/>
            <person name="Natvig D."/>
            <person name="Lalanne C."/>
            <person name="Gautier V."/>
            <person name="Ament-velasquez S.L."/>
            <person name="Kruys A."/>
            <person name="Hutchinson M.I."/>
            <person name="Powell A.J."/>
            <person name="Barry K."/>
            <person name="Miller A.N."/>
            <person name="Grigoriev I.V."/>
            <person name="Debuchy R."/>
            <person name="Gladieux P."/>
            <person name="Thoren M.H."/>
            <person name="Johannesson H."/>
        </authorList>
    </citation>
    <scope>NUCLEOTIDE SEQUENCE</scope>
    <source>
        <strain evidence="1">SMH2392-1A</strain>
    </source>
</reference>
<dbReference type="RefSeq" id="XP_060303010.1">
    <property type="nucleotide sequence ID" value="XM_060435581.1"/>
</dbReference>
<dbReference type="AlphaFoldDB" id="A0AA40EG73"/>
<dbReference type="GeneID" id="85318851"/>